<dbReference type="InterPro" id="IPR025662">
    <property type="entry name" value="Sigma_54_int_dom_ATP-bd_1"/>
</dbReference>
<dbReference type="SMART" id="SM00382">
    <property type="entry name" value="AAA"/>
    <property type="match status" value="1"/>
</dbReference>
<dbReference type="PROSITE" id="PS50045">
    <property type="entry name" value="SIGMA54_INTERACT_4"/>
    <property type="match status" value="1"/>
</dbReference>
<dbReference type="InterPro" id="IPR027417">
    <property type="entry name" value="P-loop_NTPase"/>
</dbReference>
<dbReference type="InterPro" id="IPR058031">
    <property type="entry name" value="AAA_lid_NorR"/>
</dbReference>
<accession>A4XNF6</accession>
<keyword evidence="10" id="KW-0010">Activator</keyword>
<dbReference type="SUPFAM" id="SSF46689">
    <property type="entry name" value="Homeodomain-like"/>
    <property type="match status" value="1"/>
</dbReference>
<evidence type="ECO:0000256" key="7">
    <source>
        <dbReference type="ARBA" id="ARBA00023012"/>
    </source>
</evidence>
<dbReference type="Pfam" id="PF02954">
    <property type="entry name" value="HTH_8"/>
    <property type="match status" value="1"/>
</dbReference>
<reference evidence="13" key="1">
    <citation type="submission" date="2007-04" db="EMBL/GenBank/DDBJ databases">
        <title>Complete sequence of Pseudomonas mendocina ymp.</title>
        <authorList>
            <consortium name="US DOE Joint Genome Institute"/>
            <person name="Copeland A."/>
            <person name="Lucas S."/>
            <person name="Lapidus A."/>
            <person name="Barry K."/>
            <person name="Glavina del Rio T."/>
            <person name="Dalin E."/>
            <person name="Tice H."/>
            <person name="Pitluck S."/>
            <person name="Kiss H."/>
            <person name="Brettin T."/>
            <person name="Detter J.C."/>
            <person name="Bruce D."/>
            <person name="Han C."/>
            <person name="Schmutz J."/>
            <person name="Larimer F."/>
            <person name="Land M."/>
            <person name="Hauser L."/>
            <person name="Kyrpides N."/>
            <person name="Mikhailova N."/>
            <person name="Hersman L."/>
            <person name="Dubois J."/>
            <person name="Maurice P."/>
            <person name="Richardson P."/>
        </authorList>
    </citation>
    <scope>NUCLEOTIDE SEQUENCE [LARGE SCALE GENOMIC DNA]</scope>
    <source>
        <strain evidence="13">Ymp</strain>
    </source>
</reference>
<dbReference type="Pfam" id="PF25601">
    <property type="entry name" value="AAA_lid_14"/>
    <property type="match status" value="1"/>
</dbReference>
<dbReference type="eggNOG" id="COG3604">
    <property type="taxonomic scope" value="Bacteria"/>
</dbReference>
<dbReference type="GO" id="GO:0000160">
    <property type="term" value="P:phosphorelay signal transduction system"/>
    <property type="evidence" value="ECO:0007669"/>
    <property type="project" value="UniProtKB-KW"/>
</dbReference>
<dbReference type="PANTHER" id="PTHR32071:SF95">
    <property type="entry name" value="DNA-BINDING TRANSCRIPTIONAL REGULATOR NTRC"/>
    <property type="match status" value="1"/>
</dbReference>
<evidence type="ECO:0000256" key="1">
    <source>
        <dbReference type="ARBA" id="ARBA00004496"/>
    </source>
</evidence>
<dbReference type="Gene3D" id="1.10.10.60">
    <property type="entry name" value="Homeodomain-like"/>
    <property type="match status" value="1"/>
</dbReference>
<organism evidence="13">
    <name type="scientific">Ectopseudomonas mendocina (strain ymp)</name>
    <name type="common">Pseudomonas mendocina</name>
    <dbReference type="NCBI Taxonomy" id="399739"/>
    <lineage>
        <taxon>Bacteria</taxon>
        <taxon>Pseudomonadati</taxon>
        <taxon>Pseudomonadota</taxon>
        <taxon>Gammaproteobacteria</taxon>
        <taxon>Pseudomonadales</taxon>
        <taxon>Pseudomonadaceae</taxon>
        <taxon>Ectopseudomonas</taxon>
    </lineage>
</organism>
<dbReference type="CDD" id="cd00009">
    <property type="entry name" value="AAA"/>
    <property type="match status" value="1"/>
</dbReference>
<gene>
    <name evidence="13" type="ordered locus">Pmen_0098</name>
</gene>
<evidence type="ECO:0000256" key="9">
    <source>
        <dbReference type="ARBA" id="ARBA00023125"/>
    </source>
</evidence>
<evidence type="ECO:0000256" key="11">
    <source>
        <dbReference type="ARBA" id="ARBA00023163"/>
    </source>
</evidence>
<dbReference type="KEGG" id="pmy:Pmen_0098"/>
<keyword evidence="3" id="KW-0678">Repressor</keyword>
<keyword evidence="6" id="KW-0067">ATP-binding</keyword>
<dbReference type="PRINTS" id="PR01590">
    <property type="entry name" value="HTHFIS"/>
</dbReference>
<dbReference type="SUPFAM" id="SSF52540">
    <property type="entry name" value="P-loop containing nucleoside triphosphate hydrolases"/>
    <property type="match status" value="1"/>
</dbReference>
<keyword evidence="11" id="KW-0804">Transcription</keyword>
<evidence type="ECO:0000256" key="10">
    <source>
        <dbReference type="ARBA" id="ARBA00023159"/>
    </source>
</evidence>
<dbReference type="Pfam" id="PF00158">
    <property type="entry name" value="Sigma54_activat"/>
    <property type="match status" value="1"/>
</dbReference>
<evidence type="ECO:0000256" key="4">
    <source>
        <dbReference type="ARBA" id="ARBA00022553"/>
    </source>
</evidence>
<dbReference type="GO" id="GO:0043565">
    <property type="term" value="F:sequence-specific DNA binding"/>
    <property type="evidence" value="ECO:0007669"/>
    <property type="project" value="InterPro"/>
</dbReference>
<comment type="subcellular location">
    <subcellularLocation>
        <location evidence="1">Cytoplasm</location>
    </subcellularLocation>
</comment>
<dbReference type="InterPro" id="IPR002078">
    <property type="entry name" value="Sigma_54_int"/>
</dbReference>
<dbReference type="GO" id="GO:0006355">
    <property type="term" value="P:regulation of DNA-templated transcription"/>
    <property type="evidence" value="ECO:0007669"/>
    <property type="project" value="InterPro"/>
</dbReference>
<protein>
    <submittedName>
        <fullName evidence="13">Transcriptional regulator, Fis family</fullName>
    </submittedName>
</protein>
<evidence type="ECO:0000313" key="13">
    <source>
        <dbReference type="EMBL" id="ABP82872.1"/>
    </source>
</evidence>
<dbReference type="PANTHER" id="PTHR32071">
    <property type="entry name" value="TRANSCRIPTIONAL REGULATORY PROTEIN"/>
    <property type="match status" value="1"/>
</dbReference>
<evidence type="ECO:0000256" key="5">
    <source>
        <dbReference type="ARBA" id="ARBA00022741"/>
    </source>
</evidence>
<dbReference type="HOGENOM" id="CLU_000445_9_3_6"/>
<dbReference type="InterPro" id="IPR003593">
    <property type="entry name" value="AAA+_ATPase"/>
</dbReference>
<evidence type="ECO:0000259" key="12">
    <source>
        <dbReference type="PROSITE" id="PS50045"/>
    </source>
</evidence>
<keyword evidence="4" id="KW-0597">Phosphoprotein</keyword>
<keyword evidence="8" id="KW-0805">Transcription regulation</keyword>
<dbReference type="SUPFAM" id="SSF55781">
    <property type="entry name" value="GAF domain-like"/>
    <property type="match status" value="1"/>
</dbReference>
<dbReference type="InterPro" id="IPR002197">
    <property type="entry name" value="HTH_Fis"/>
</dbReference>
<keyword evidence="5" id="KW-0547">Nucleotide-binding</keyword>
<keyword evidence="9" id="KW-0238">DNA-binding</keyword>
<dbReference type="FunFam" id="3.40.50.300:FF:000006">
    <property type="entry name" value="DNA-binding transcriptional regulator NtrC"/>
    <property type="match status" value="1"/>
</dbReference>
<dbReference type="EMBL" id="CP000680">
    <property type="protein sequence ID" value="ABP82872.1"/>
    <property type="molecule type" value="Genomic_DNA"/>
</dbReference>
<evidence type="ECO:0000256" key="3">
    <source>
        <dbReference type="ARBA" id="ARBA00022491"/>
    </source>
</evidence>
<keyword evidence="2" id="KW-0963">Cytoplasm</keyword>
<evidence type="ECO:0000256" key="2">
    <source>
        <dbReference type="ARBA" id="ARBA00022490"/>
    </source>
</evidence>
<dbReference type="Gene3D" id="1.10.8.60">
    <property type="match status" value="1"/>
</dbReference>
<dbReference type="Gene3D" id="3.30.450.40">
    <property type="match status" value="1"/>
</dbReference>
<proteinExistence type="predicted"/>
<sequence length="510" mass="56382">MSSLNPSLMFSQIPQPLRYAEALLQRFAQLARHASADALLGGLVEAAAQLSASELSQLYLLDATHTRLTLSAEWQDGQLQRRAEASLPSDYDGEQLLQYCLCQNQLLSLTELDSSLHSIGFLPESGQPWRSLLCQPLLDEHRQVNGLLLIASHKPRELQGFAGSLGQLGGFAIAQLHLLQRLRAPQSEAATQPTPSCASGYGLIGDSPAMRNVYQLIGKVLHNSVSVLLTGETGTGKELVARAIHDCGSRRSKAFVVQNCASLPENLLESELFGYRKGAFSGADRDHQGLFDAANGGTLFLDEIGDMPLSLQAKLLRVLQEGEVRPLGSTRTHKVDVRIVSATHHNLRSLVEEGRFREDLFYRLSHFPIELPPLRARGEDILRLARHFAVEAACFLQRDAYRWSEAALEHLAGYAFPGNVRELKGLIARAVLLCEGGELLPEHFSLEQTPSEGSAPLSLRERMDRVERNLLLDCLRKNRGNQTNAANELGLPRRTLLYRMQRLKISPSEV</sequence>
<dbReference type="Gene3D" id="3.40.50.300">
    <property type="entry name" value="P-loop containing nucleotide triphosphate hydrolases"/>
    <property type="match status" value="1"/>
</dbReference>
<dbReference type="InterPro" id="IPR009057">
    <property type="entry name" value="Homeodomain-like_sf"/>
</dbReference>
<dbReference type="InterPro" id="IPR025943">
    <property type="entry name" value="Sigma_54_int_dom_ATP-bd_2"/>
</dbReference>
<dbReference type="InterPro" id="IPR029016">
    <property type="entry name" value="GAF-like_dom_sf"/>
</dbReference>
<dbReference type="AlphaFoldDB" id="A4XNF6"/>
<evidence type="ECO:0000256" key="6">
    <source>
        <dbReference type="ARBA" id="ARBA00022840"/>
    </source>
</evidence>
<feature type="domain" description="Sigma-54 factor interaction" evidence="12">
    <location>
        <begin position="203"/>
        <end position="432"/>
    </location>
</feature>
<dbReference type="GO" id="GO:0005524">
    <property type="term" value="F:ATP binding"/>
    <property type="evidence" value="ECO:0007669"/>
    <property type="project" value="UniProtKB-KW"/>
</dbReference>
<keyword evidence="7" id="KW-0902">Two-component regulatory system</keyword>
<dbReference type="STRING" id="399739.Pmen_0098"/>
<dbReference type="PROSITE" id="PS00675">
    <property type="entry name" value="SIGMA54_INTERACT_1"/>
    <property type="match status" value="1"/>
</dbReference>
<evidence type="ECO:0000256" key="8">
    <source>
        <dbReference type="ARBA" id="ARBA00023015"/>
    </source>
</evidence>
<name>A4XNF6_ECTM1</name>
<dbReference type="GO" id="GO:0005737">
    <property type="term" value="C:cytoplasm"/>
    <property type="evidence" value="ECO:0007669"/>
    <property type="project" value="UniProtKB-SubCell"/>
</dbReference>
<dbReference type="PROSITE" id="PS00676">
    <property type="entry name" value="SIGMA54_INTERACT_2"/>
    <property type="match status" value="1"/>
</dbReference>